<evidence type="ECO:0000256" key="1">
    <source>
        <dbReference type="SAM" id="MobiDB-lite"/>
    </source>
</evidence>
<dbReference type="Proteomes" id="UP001153712">
    <property type="component" value="Chromosome 9"/>
</dbReference>
<sequence>MEIADMESRDKRHPEPTPGCKATPSCSIVTALMALNPQLFLAKTDFLPIKIEPDELIRPGCSVSMGTGGNTPFGFSPLLRLLQYVRDYGYGCDCDDDETFH</sequence>
<name>A0A9N9TUG3_PHYSR</name>
<accession>A0A9N9TUG3</accession>
<organism evidence="2 3">
    <name type="scientific">Phyllotreta striolata</name>
    <name type="common">Striped flea beetle</name>
    <name type="synonym">Crioceris striolata</name>
    <dbReference type="NCBI Taxonomy" id="444603"/>
    <lineage>
        <taxon>Eukaryota</taxon>
        <taxon>Metazoa</taxon>
        <taxon>Ecdysozoa</taxon>
        <taxon>Arthropoda</taxon>
        <taxon>Hexapoda</taxon>
        <taxon>Insecta</taxon>
        <taxon>Pterygota</taxon>
        <taxon>Neoptera</taxon>
        <taxon>Endopterygota</taxon>
        <taxon>Coleoptera</taxon>
        <taxon>Polyphaga</taxon>
        <taxon>Cucujiformia</taxon>
        <taxon>Chrysomeloidea</taxon>
        <taxon>Chrysomelidae</taxon>
        <taxon>Galerucinae</taxon>
        <taxon>Alticini</taxon>
        <taxon>Phyllotreta</taxon>
    </lineage>
</organism>
<feature type="region of interest" description="Disordered" evidence="1">
    <location>
        <begin position="1"/>
        <end position="21"/>
    </location>
</feature>
<evidence type="ECO:0000313" key="3">
    <source>
        <dbReference type="Proteomes" id="UP001153712"/>
    </source>
</evidence>
<protein>
    <submittedName>
        <fullName evidence="2">Uncharacterized protein</fullName>
    </submittedName>
</protein>
<proteinExistence type="predicted"/>
<feature type="compositionally biased region" description="Basic and acidic residues" evidence="1">
    <location>
        <begin position="1"/>
        <end position="15"/>
    </location>
</feature>
<gene>
    <name evidence="2" type="ORF">PHYEVI_LOCUS11169</name>
</gene>
<keyword evidence="3" id="KW-1185">Reference proteome</keyword>
<reference evidence="2" key="1">
    <citation type="submission" date="2022-01" db="EMBL/GenBank/DDBJ databases">
        <authorList>
            <person name="King R."/>
        </authorList>
    </citation>
    <scope>NUCLEOTIDE SEQUENCE</scope>
</reference>
<dbReference type="EMBL" id="OU900102">
    <property type="protein sequence ID" value="CAG9864922.1"/>
    <property type="molecule type" value="Genomic_DNA"/>
</dbReference>
<dbReference type="AlphaFoldDB" id="A0A9N9TUG3"/>
<evidence type="ECO:0000313" key="2">
    <source>
        <dbReference type="EMBL" id="CAG9864922.1"/>
    </source>
</evidence>